<keyword evidence="5 6" id="KW-0269">Exonuclease</keyword>
<evidence type="ECO:0000256" key="4">
    <source>
        <dbReference type="ARBA" id="ARBA00022801"/>
    </source>
</evidence>
<dbReference type="HAMAP" id="MF_00337">
    <property type="entry name" value="Exonuc_7_S"/>
    <property type="match status" value="1"/>
</dbReference>
<evidence type="ECO:0000256" key="6">
    <source>
        <dbReference type="HAMAP-Rule" id="MF_00337"/>
    </source>
</evidence>
<name>A0A7K0K3D9_9ACTO</name>
<dbReference type="RefSeq" id="WP_154545118.1">
    <property type="nucleotide sequence ID" value="NZ_JAQYQY010000043.1"/>
</dbReference>
<proteinExistence type="inferred from homology"/>
<evidence type="ECO:0000313" key="7">
    <source>
        <dbReference type="EMBL" id="MST49949.1"/>
    </source>
</evidence>
<dbReference type="PANTHER" id="PTHR34137:SF1">
    <property type="entry name" value="EXODEOXYRIBONUCLEASE 7 SMALL SUBUNIT"/>
    <property type="match status" value="1"/>
</dbReference>
<comment type="subcellular location">
    <subcellularLocation>
        <location evidence="6">Cytoplasm</location>
    </subcellularLocation>
</comment>
<protein>
    <recommendedName>
        <fullName evidence="6">Exodeoxyribonuclease 7 small subunit</fullName>
        <ecNumber evidence="6">3.1.11.6</ecNumber>
    </recommendedName>
    <alternativeName>
        <fullName evidence="6">Exodeoxyribonuclease VII small subunit</fullName>
        <shortName evidence="6">Exonuclease VII small subunit</shortName>
    </alternativeName>
</protein>
<dbReference type="Proteomes" id="UP000442535">
    <property type="component" value="Unassembled WGS sequence"/>
</dbReference>
<keyword evidence="3 6" id="KW-0540">Nuclease</keyword>
<comment type="similarity">
    <text evidence="1 6">Belongs to the XseB family.</text>
</comment>
<gene>
    <name evidence="6" type="primary">xseB</name>
    <name evidence="7" type="ORF">FYJ63_06830</name>
</gene>
<organism evidence="7 8">
    <name type="scientific">Mobiluncus porci</name>
    <dbReference type="NCBI Taxonomy" id="2652278"/>
    <lineage>
        <taxon>Bacteria</taxon>
        <taxon>Bacillati</taxon>
        <taxon>Actinomycetota</taxon>
        <taxon>Actinomycetes</taxon>
        <taxon>Actinomycetales</taxon>
        <taxon>Actinomycetaceae</taxon>
        <taxon>Mobiluncus</taxon>
    </lineage>
</organism>
<keyword evidence="8" id="KW-1185">Reference proteome</keyword>
<comment type="caution">
    <text evidence="7">The sequence shown here is derived from an EMBL/GenBank/DDBJ whole genome shotgun (WGS) entry which is preliminary data.</text>
</comment>
<dbReference type="SUPFAM" id="SSF116842">
    <property type="entry name" value="XseB-like"/>
    <property type="match status" value="1"/>
</dbReference>
<dbReference type="PANTHER" id="PTHR34137">
    <property type="entry name" value="EXODEOXYRIBONUCLEASE 7 SMALL SUBUNIT"/>
    <property type="match status" value="1"/>
</dbReference>
<dbReference type="AlphaFoldDB" id="A0A7K0K3D9"/>
<dbReference type="Pfam" id="PF02609">
    <property type="entry name" value="Exonuc_VII_S"/>
    <property type="match status" value="1"/>
</dbReference>
<dbReference type="EMBL" id="VUMY01000011">
    <property type="protein sequence ID" value="MST49949.1"/>
    <property type="molecule type" value="Genomic_DNA"/>
</dbReference>
<comment type="function">
    <text evidence="6">Bidirectionally degrades single-stranded DNA into large acid-insoluble oligonucleotides, which are then degraded further into small acid-soluble oligonucleotides.</text>
</comment>
<evidence type="ECO:0000313" key="8">
    <source>
        <dbReference type="Proteomes" id="UP000442535"/>
    </source>
</evidence>
<dbReference type="NCBIfam" id="TIGR01280">
    <property type="entry name" value="xseB"/>
    <property type="match status" value="1"/>
</dbReference>
<evidence type="ECO:0000256" key="3">
    <source>
        <dbReference type="ARBA" id="ARBA00022722"/>
    </source>
</evidence>
<dbReference type="GO" id="GO:0005829">
    <property type="term" value="C:cytosol"/>
    <property type="evidence" value="ECO:0007669"/>
    <property type="project" value="TreeGrafter"/>
</dbReference>
<comment type="subunit">
    <text evidence="6">Heterooligomer composed of large and small subunits.</text>
</comment>
<evidence type="ECO:0000256" key="2">
    <source>
        <dbReference type="ARBA" id="ARBA00022490"/>
    </source>
</evidence>
<dbReference type="InterPro" id="IPR037004">
    <property type="entry name" value="Exonuc_VII_ssu_sf"/>
</dbReference>
<accession>A0A7K0K3D9</accession>
<dbReference type="GO" id="GO:0006308">
    <property type="term" value="P:DNA catabolic process"/>
    <property type="evidence" value="ECO:0007669"/>
    <property type="project" value="UniProtKB-UniRule"/>
</dbReference>
<sequence length="76" mass="8346">MATETENATATEFPDIAEMSYEEARAELIEVVKGLENPEAPLEDTMKLWDRGEALAGHCQQILDAAQAKLEARQVG</sequence>
<dbReference type="GO" id="GO:0009318">
    <property type="term" value="C:exodeoxyribonuclease VII complex"/>
    <property type="evidence" value="ECO:0007669"/>
    <property type="project" value="UniProtKB-UniRule"/>
</dbReference>
<reference evidence="7 8" key="1">
    <citation type="submission" date="2019-08" db="EMBL/GenBank/DDBJ databases">
        <title>In-depth cultivation of the pig gut microbiome towards novel bacterial diversity and tailored functional studies.</title>
        <authorList>
            <person name="Wylensek D."/>
            <person name="Hitch T.C.A."/>
            <person name="Clavel T."/>
        </authorList>
    </citation>
    <scope>NUCLEOTIDE SEQUENCE [LARGE SCALE GENOMIC DNA]</scope>
    <source>
        <strain evidence="7 8">RF-GAM-744-WT-7</strain>
    </source>
</reference>
<dbReference type="InterPro" id="IPR003761">
    <property type="entry name" value="Exonuc_VII_S"/>
</dbReference>
<dbReference type="NCBIfam" id="NF002139">
    <property type="entry name" value="PRK00977.1-3"/>
    <property type="match status" value="1"/>
</dbReference>
<evidence type="ECO:0000256" key="1">
    <source>
        <dbReference type="ARBA" id="ARBA00009998"/>
    </source>
</evidence>
<keyword evidence="4 6" id="KW-0378">Hydrolase</keyword>
<evidence type="ECO:0000256" key="5">
    <source>
        <dbReference type="ARBA" id="ARBA00022839"/>
    </source>
</evidence>
<dbReference type="GO" id="GO:0008855">
    <property type="term" value="F:exodeoxyribonuclease VII activity"/>
    <property type="evidence" value="ECO:0007669"/>
    <property type="project" value="UniProtKB-UniRule"/>
</dbReference>
<dbReference type="EC" id="3.1.11.6" evidence="6"/>
<keyword evidence="2 6" id="KW-0963">Cytoplasm</keyword>
<comment type="catalytic activity">
    <reaction evidence="6">
        <text>Exonucleolytic cleavage in either 5'- to 3'- or 3'- to 5'-direction to yield nucleoside 5'-phosphates.</text>
        <dbReference type="EC" id="3.1.11.6"/>
    </reaction>
</comment>
<dbReference type="Gene3D" id="1.10.287.1040">
    <property type="entry name" value="Exonuclease VII, small subunit"/>
    <property type="match status" value="1"/>
</dbReference>